<evidence type="ECO:0000259" key="1">
    <source>
        <dbReference type="Pfam" id="PF01419"/>
    </source>
</evidence>
<dbReference type="Pfam" id="PF01419">
    <property type="entry name" value="Jacalin"/>
    <property type="match status" value="1"/>
</dbReference>
<feature type="domain" description="Jacalin-type lectin" evidence="1">
    <location>
        <begin position="4"/>
        <end position="126"/>
    </location>
</feature>
<reference evidence="2 3" key="1">
    <citation type="journal article" date="2016" name="Mol. Biol. Evol.">
        <title>Comparative Genomics of Early-Diverging Mushroom-Forming Fungi Provides Insights into the Origins of Lignocellulose Decay Capabilities.</title>
        <authorList>
            <person name="Nagy L.G."/>
            <person name="Riley R."/>
            <person name="Tritt A."/>
            <person name="Adam C."/>
            <person name="Daum C."/>
            <person name="Floudas D."/>
            <person name="Sun H."/>
            <person name="Yadav J.S."/>
            <person name="Pangilinan J."/>
            <person name="Larsson K.H."/>
            <person name="Matsuura K."/>
            <person name="Barry K."/>
            <person name="Labutti K."/>
            <person name="Kuo R."/>
            <person name="Ohm R.A."/>
            <person name="Bhattacharya S.S."/>
            <person name="Shirouzu T."/>
            <person name="Yoshinaga Y."/>
            <person name="Martin F.M."/>
            <person name="Grigoriev I.V."/>
            <person name="Hibbett D.S."/>
        </authorList>
    </citation>
    <scope>NUCLEOTIDE SEQUENCE [LARGE SCALE GENOMIC DNA]</scope>
    <source>
        <strain evidence="2 3">HHB12733</strain>
    </source>
</reference>
<dbReference type="Gene3D" id="2.100.10.30">
    <property type="entry name" value="Jacalin-like lectin domain"/>
    <property type="match status" value="1"/>
</dbReference>
<keyword evidence="3" id="KW-1185">Reference proteome</keyword>
<sequence length="164" mass="17152">MSTQAFGINTGSSFDDSSLGNIKSIKQIALSQGWLVDCMKVTYNMADGSTKVGNHLGSGTPNVTIDFDSSEVLIGVTGRLGMVGYYSNDPYLCSVSFIILNHATGKVREAGPYGAGGPSSSYTESPIFNIAGEIKCFSGKLLTESSDPTNALTLMFPTSQVVGA</sequence>
<proteinExistence type="predicted"/>
<dbReference type="AlphaFoldDB" id="A0A165G1M7"/>
<dbReference type="InParanoid" id="A0A165G1M7"/>
<dbReference type="InterPro" id="IPR001229">
    <property type="entry name" value="Jacalin-like_lectin_dom"/>
</dbReference>
<dbReference type="InterPro" id="IPR036404">
    <property type="entry name" value="Jacalin-like_lectin_dom_sf"/>
</dbReference>
<protein>
    <recommendedName>
        <fullName evidence="1">Jacalin-type lectin domain-containing protein</fullName>
    </recommendedName>
</protein>
<dbReference type="SUPFAM" id="SSF51101">
    <property type="entry name" value="Mannose-binding lectins"/>
    <property type="match status" value="1"/>
</dbReference>
<name>A0A165G1M7_9BASI</name>
<dbReference type="Proteomes" id="UP000076842">
    <property type="component" value="Unassembled WGS sequence"/>
</dbReference>
<evidence type="ECO:0000313" key="3">
    <source>
        <dbReference type="Proteomes" id="UP000076842"/>
    </source>
</evidence>
<evidence type="ECO:0000313" key="2">
    <source>
        <dbReference type="EMBL" id="KZT57489.1"/>
    </source>
</evidence>
<accession>A0A165G1M7</accession>
<dbReference type="EMBL" id="KV423963">
    <property type="protein sequence ID" value="KZT57489.1"/>
    <property type="molecule type" value="Genomic_DNA"/>
</dbReference>
<organism evidence="2 3">
    <name type="scientific">Calocera cornea HHB12733</name>
    <dbReference type="NCBI Taxonomy" id="1353952"/>
    <lineage>
        <taxon>Eukaryota</taxon>
        <taxon>Fungi</taxon>
        <taxon>Dikarya</taxon>
        <taxon>Basidiomycota</taxon>
        <taxon>Agaricomycotina</taxon>
        <taxon>Dacrymycetes</taxon>
        <taxon>Dacrymycetales</taxon>
        <taxon>Dacrymycetaceae</taxon>
        <taxon>Calocera</taxon>
    </lineage>
</organism>
<dbReference type="OrthoDB" id="3353688at2759"/>
<gene>
    <name evidence="2" type="ORF">CALCODRAFT_517447</name>
</gene>